<dbReference type="CDD" id="cd17332">
    <property type="entry name" value="MFS_MelB_like"/>
    <property type="match status" value="1"/>
</dbReference>
<feature type="transmembrane region" description="Helical" evidence="6">
    <location>
        <begin position="410"/>
        <end position="431"/>
    </location>
</feature>
<dbReference type="EMBL" id="UWJD01000003">
    <property type="protein sequence ID" value="VCT86158.1"/>
    <property type="molecule type" value="Genomic_DNA"/>
</dbReference>
<protein>
    <submittedName>
        <fullName evidence="10">Putative symporter YjmB</fullName>
    </submittedName>
    <submittedName>
        <fullName evidence="8">Sodium:glactoside symporter</fullName>
    </submittedName>
</protein>
<feature type="transmembrane region" description="Helical" evidence="6">
    <location>
        <begin position="163"/>
        <end position="180"/>
    </location>
</feature>
<evidence type="ECO:0000256" key="2">
    <source>
        <dbReference type="ARBA" id="ARBA00022448"/>
    </source>
</evidence>
<dbReference type="GO" id="GO:0015293">
    <property type="term" value="F:symporter activity"/>
    <property type="evidence" value="ECO:0007669"/>
    <property type="project" value="InterPro"/>
</dbReference>
<accession>A0A650MYA8</accession>
<feature type="transmembrane region" description="Helical" evidence="6">
    <location>
        <begin position="118"/>
        <end position="142"/>
    </location>
</feature>
<feature type="transmembrane region" description="Helical" evidence="6">
    <location>
        <begin position="91"/>
        <end position="112"/>
    </location>
</feature>
<dbReference type="InterPro" id="IPR036259">
    <property type="entry name" value="MFS_trans_sf"/>
</dbReference>
<dbReference type="InterPro" id="IPR001927">
    <property type="entry name" value="Na/Gal_symport"/>
</dbReference>
<dbReference type="PANTHER" id="PTHR11328">
    <property type="entry name" value="MAJOR FACILITATOR SUPERFAMILY DOMAIN-CONTAINING PROTEIN"/>
    <property type="match status" value="1"/>
</dbReference>
<evidence type="ECO:0000259" key="7">
    <source>
        <dbReference type="PROSITE" id="PS50850"/>
    </source>
</evidence>
<evidence type="ECO:0000256" key="3">
    <source>
        <dbReference type="ARBA" id="ARBA00022692"/>
    </source>
</evidence>
<organism evidence="10 11">
    <name type="scientific">Clostridium neonatale</name>
    <dbReference type="NCBI Taxonomy" id="137838"/>
    <lineage>
        <taxon>Bacteria</taxon>
        <taxon>Bacillati</taxon>
        <taxon>Bacillota</taxon>
        <taxon>Clostridia</taxon>
        <taxon>Eubacteriales</taxon>
        <taxon>Clostridiaceae</taxon>
        <taxon>Clostridium</taxon>
    </lineage>
</organism>
<dbReference type="Gene3D" id="1.20.1250.20">
    <property type="entry name" value="MFS general substrate transporter like domains"/>
    <property type="match status" value="1"/>
</dbReference>
<feature type="transmembrane region" description="Helical" evidence="6">
    <location>
        <begin position="380"/>
        <end position="398"/>
    </location>
</feature>
<dbReference type="InterPro" id="IPR020846">
    <property type="entry name" value="MFS_dom"/>
</dbReference>
<evidence type="ECO:0000256" key="5">
    <source>
        <dbReference type="ARBA" id="ARBA00023136"/>
    </source>
</evidence>
<dbReference type="EMBL" id="CAMTCP010000221">
    <property type="protein sequence ID" value="CAI3592032.1"/>
    <property type="molecule type" value="Genomic_DNA"/>
</dbReference>
<evidence type="ECO:0000313" key="9">
    <source>
        <dbReference type="EMBL" id="CAI3592032.1"/>
    </source>
</evidence>
<dbReference type="GeneID" id="68879313"/>
<dbReference type="InterPro" id="IPR039672">
    <property type="entry name" value="MFS_2"/>
</dbReference>
<feature type="domain" description="Major facilitator superfamily (MFS) profile" evidence="7">
    <location>
        <begin position="19"/>
        <end position="435"/>
    </location>
</feature>
<evidence type="ECO:0000313" key="8">
    <source>
        <dbReference type="EMBL" id="CAG9702592.1"/>
    </source>
</evidence>
<dbReference type="AlphaFoldDB" id="A0A650MYA8"/>
<reference evidence="9" key="3">
    <citation type="submission" date="2022-10" db="EMBL/GenBank/DDBJ databases">
        <authorList>
            <person name="Aires J."/>
            <person name="Mesa V."/>
        </authorList>
    </citation>
    <scope>NUCLEOTIDE SEQUENCE</scope>
    <source>
        <strain evidence="9">Clostridium neonatale JD116</strain>
    </source>
</reference>
<dbReference type="RefSeq" id="WP_058293085.1">
    <property type="nucleotide sequence ID" value="NZ_CAKJVD010000067.1"/>
</dbReference>
<sequence length="456" mass="50007">MILKKSNSKDLNNDVSIKTLFCYGMGSLGNNIIYAMISSYFLIFLTDSFGIGAAAIGTLFLIARIIDSITDPIMGVIVDNTNTKMGKSRPYLLIVPIFMGIATVMCFSAPNLSYNGKIIWLYASYILWGICFTAMDIPYWSLSANITRDPESKTKIITTARTIAYGGGFIVSIFTIPLVAKTGNWRLVATIYSILGVLLTWITVFGVKEINNYEQKKLKSEKQGIKQFIKLIKTNKPLRILLITMLILEFSGALKNGVSIYYIKYNFNAEMFIPITGSLGIAASIVGGILSPYLTKILGKRNTALMAISVSVAGSFTLFILSYSSLLGLILLNTIMGVLDGASYISLQSMLADCVEYGEWKTGKRSEGMIFSANIFKSKLAGAIGGSLCGYILSYIGYKANTTQSHFTLNGIHLLSSLVPFIAGIITFLILRKYNLTEKEYAAIVEDLRNGDTLVN</sequence>
<keyword evidence="2" id="KW-0813">Transport</keyword>
<evidence type="ECO:0000256" key="1">
    <source>
        <dbReference type="ARBA" id="ARBA00004651"/>
    </source>
</evidence>
<evidence type="ECO:0000256" key="6">
    <source>
        <dbReference type="SAM" id="Phobius"/>
    </source>
</evidence>
<dbReference type="Proteomes" id="UP001189143">
    <property type="component" value="Unassembled WGS sequence"/>
</dbReference>
<evidence type="ECO:0000313" key="11">
    <source>
        <dbReference type="Proteomes" id="UP000431451"/>
    </source>
</evidence>
<gene>
    <name evidence="10" type="primary">yjmB</name>
    <name evidence="9" type="ORF">CNEO2_290058</name>
    <name evidence="8" type="ORF">CNEO_40062</name>
    <name evidence="10" type="ORF">CNEONATNEC25_03768</name>
</gene>
<feature type="transmembrane region" description="Helical" evidence="6">
    <location>
        <begin position="240"/>
        <end position="263"/>
    </location>
</feature>
<dbReference type="Pfam" id="PF13347">
    <property type="entry name" value="MFS_2"/>
    <property type="match status" value="1"/>
</dbReference>
<evidence type="ECO:0000313" key="10">
    <source>
        <dbReference type="EMBL" id="VCT86158.1"/>
    </source>
</evidence>
<feature type="transmembrane region" description="Helical" evidence="6">
    <location>
        <begin position="269"/>
        <end position="291"/>
    </location>
</feature>
<dbReference type="PANTHER" id="PTHR11328:SF24">
    <property type="entry name" value="MAJOR FACILITATOR SUPERFAMILY (MFS) PROFILE DOMAIN-CONTAINING PROTEIN"/>
    <property type="match status" value="1"/>
</dbReference>
<feature type="transmembrane region" description="Helical" evidence="6">
    <location>
        <begin position="20"/>
        <end position="43"/>
    </location>
</feature>
<dbReference type="GO" id="GO:0005886">
    <property type="term" value="C:plasma membrane"/>
    <property type="evidence" value="ECO:0007669"/>
    <property type="project" value="UniProtKB-SubCell"/>
</dbReference>
<feature type="transmembrane region" description="Helical" evidence="6">
    <location>
        <begin position="49"/>
        <end position="70"/>
    </location>
</feature>
<evidence type="ECO:0000256" key="4">
    <source>
        <dbReference type="ARBA" id="ARBA00022989"/>
    </source>
</evidence>
<dbReference type="EMBL" id="CAKJVE010000004">
    <property type="protein sequence ID" value="CAG9702592.1"/>
    <property type="molecule type" value="Genomic_DNA"/>
</dbReference>
<reference evidence="10 11" key="1">
    <citation type="submission" date="2018-06" db="EMBL/GenBank/DDBJ databases">
        <authorList>
            <consortium name="IHU Genomes"/>
        </authorList>
    </citation>
    <scope>NUCLEOTIDE SEQUENCE [LARGE SCALE GENOMIC DNA]</scope>
    <source>
        <strain evidence="10 11">NEC25</strain>
    </source>
</reference>
<dbReference type="Proteomes" id="UP000789738">
    <property type="component" value="Unassembled WGS sequence"/>
</dbReference>
<proteinExistence type="predicted"/>
<keyword evidence="3 6" id="KW-0812">Transmembrane</keyword>
<dbReference type="GO" id="GO:0008643">
    <property type="term" value="P:carbohydrate transport"/>
    <property type="evidence" value="ECO:0007669"/>
    <property type="project" value="InterPro"/>
</dbReference>
<comment type="subcellular location">
    <subcellularLocation>
        <location evidence="1">Cell membrane</location>
        <topology evidence="1">Multi-pass membrane protein</topology>
    </subcellularLocation>
</comment>
<dbReference type="NCBIfam" id="TIGR00792">
    <property type="entry name" value="gph"/>
    <property type="match status" value="1"/>
</dbReference>
<feature type="transmembrane region" description="Helical" evidence="6">
    <location>
        <begin position="186"/>
        <end position="207"/>
    </location>
</feature>
<keyword evidence="5 6" id="KW-0472">Membrane</keyword>
<name>A0A650MYA8_9CLOT</name>
<dbReference type="Proteomes" id="UP000431451">
    <property type="component" value="Unassembled WGS sequence"/>
</dbReference>
<dbReference type="SUPFAM" id="SSF103473">
    <property type="entry name" value="MFS general substrate transporter"/>
    <property type="match status" value="1"/>
</dbReference>
<keyword evidence="4 6" id="KW-1133">Transmembrane helix</keyword>
<reference evidence="8" key="2">
    <citation type="submission" date="2021-10" db="EMBL/GenBank/DDBJ databases">
        <authorList>
            <person name="Mesa V."/>
        </authorList>
    </citation>
    <scope>NUCLEOTIDE SEQUENCE</scope>
    <source>
        <strain evidence="8">CC3_PB</strain>
    </source>
</reference>
<dbReference type="GO" id="GO:0006814">
    <property type="term" value="P:sodium ion transport"/>
    <property type="evidence" value="ECO:0007669"/>
    <property type="project" value="InterPro"/>
</dbReference>
<dbReference type="PROSITE" id="PS50850">
    <property type="entry name" value="MFS"/>
    <property type="match status" value="1"/>
</dbReference>